<evidence type="ECO:0000256" key="3">
    <source>
        <dbReference type="ARBA" id="ARBA00022692"/>
    </source>
</evidence>
<dbReference type="GO" id="GO:0005886">
    <property type="term" value="C:plasma membrane"/>
    <property type="evidence" value="ECO:0007669"/>
    <property type="project" value="UniProtKB-SubCell"/>
</dbReference>
<gene>
    <name evidence="6" type="ORF">BWR22_00790</name>
</gene>
<protein>
    <recommendedName>
        <fullName evidence="8">O-antigen/teichoic acid export membrane protein</fullName>
    </recommendedName>
</protein>
<dbReference type="PANTHER" id="PTHR30250">
    <property type="entry name" value="PST FAMILY PREDICTED COLANIC ACID TRANSPORTER"/>
    <property type="match status" value="1"/>
</dbReference>
<evidence type="ECO:0000313" key="7">
    <source>
        <dbReference type="Proteomes" id="UP000187506"/>
    </source>
</evidence>
<dbReference type="KEGG" id="lvn:BWR22_00790"/>
<dbReference type="Pfam" id="PF01943">
    <property type="entry name" value="Polysacc_synt"/>
    <property type="match status" value="1"/>
</dbReference>
<evidence type="ECO:0000313" key="6">
    <source>
        <dbReference type="EMBL" id="APX98900.1"/>
    </source>
</evidence>
<dbReference type="Proteomes" id="UP000187506">
    <property type="component" value="Chromosome"/>
</dbReference>
<keyword evidence="4" id="KW-1133">Transmembrane helix</keyword>
<keyword evidence="5" id="KW-0472">Membrane</keyword>
<sequence>MKKLLNSLSKNNLIVDSFWALLGNVVFKGLSLLGGILVARLLGKNIFGEFSIIKTTFISIAFITTLGFGYTATKFVADYKKNHPKKLYAIFKFTQKTILILTSIAFVIVFIFSNKVASLILEDNALSSYIKVVSVLIILNSLNFLYVGFLSGLGLFKKMAKINSYIGVLTFLFSVGFTYFFGLIGALSALILVQLINVVANYNLINKNLEKNTIQKDKVLNRKILIYSLPIAIQETVYAVMSWLINFLIVLYVSFGELGMYTAAIQLNAIILFIPGILRNVVLSHLSKNSDDEGSHKKVLTTILTINFLATLIPSLIVFIFSDFVSTFYGSTYQGLGDLIKISIFTTVFVSISNVYVQAYMSKNMNWTMLGFRIFRDGGIILLFIFLVKQNQSGAASMIYSNLILSAVFMLIMIIFYRLKTNKINNDK</sequence>
<dbReference type="RefSeq" id="WP_076731545.1">
    <property type="nucleotide sequence ID" value="NZ_CP019352.1"/>
</dbReference>
<evidence type="ECO:0000256" key="4">
    <source>
        <dbReference type="ARBA" id="ARBA00022989"/>
    </source>
</evidence>
<dbReference type="EMBL" id="CP019352">
    <property type="protein sequence ID" value="APX98900.1"/>
    <property type="molecule type" value="Genomic_DNA"/>
</dbReference>
<dbReference type="InterPro" id="IPR002797">
    <property type="entry name" value="Polysacc_synth"/>
</dbReference>
<name>A0AAC9PVE8_9FLAO</name>
<evidence type="ECO:0000256" key="1">
    <source>
        <dbReference type="ARBA" id="ARBA00004651"/>
    </source>
</evidence>
<dbReference type="Pfam" id="PF13440">
    <property type="entry name" value="Polysacc_synt_3"/>
    <property type="match status" value="1"/>
</dbReference>
<proteinExistence type="predicted"/>
<evidence type="ECO:0008006" key="8">
    <source>
        <dbReference type="Google" id="ProtNLM"/>
    </source>
</evidence>
<accession>A0AAC9PVE8</accession>
<evidence type="ECO:0000256" key="5">
    <source>
        <dbReference type="ARBA" id="ARBA00023136"/>
    </source>
</evidence>
<keyword evidence="3" id="KW-0812">Transmembrane</keyword>
<dbReference type="PANTHER" id="PTHR30250:SF11">
    <property type="entry name" value="O-ANTIGEN TRANSPORTER-RELATED"/>
    <property type="match status" value="1"/>
</dbReference>
<dbReference type="InterPro" id="IPR050833">
    <property type="entry name" value="Poly_Biosynth_Transport"/>
</dbReference>
<keyword evidence="7" id="KW-1185">Reference proteome</keyword>
<organism evidence="6 7">
    <name type="scientific">Lacinutrix venerupis</name>
    <dbReference type="NCBI Taxonomy" id="1486034"/>
    <lineage>
        <taxon>Bacteria</taxon>
        <taxon>Pseudomonadati</taxon>
        <taxon>Bacteroidota</taxon>
        <taxon>Flavobacteriia</taxon>
        <taxon>Flavobacteriales</taxon>
        <taxon>Flavobacteriaceae</taxon>
        <taxon>Lacinutrix</taxon>
    </lineage>
</organism>
<comment type="subcellular location">
    <subcellularLocation>
        <location evidence="1">Cell membrane</location>
        <topology evidence="1">Multi-pass membrane protein</topology>
    </subcellularLocation>
</comment>
<dbReference type="AlphaFoldDB" id="A0AAC9PVE8"/>
<keyword evidence="2" id="KW-1003">Cell membrane</keyword>
<evidence type="ECO:0000256" key="2">
    <source>
        <dbReference type="ARBA" id="ARBA00022475"/>
    </source>
</evidence>
<reference evidence="6 7" key="1">
    <citation type="submission" date="2017-01" db="EMBL/GenBank/DDBJ databases">
        <title>Complete genome of Lacinutrix venerupis DOK2-8 isolated from seawater in Dokdo.</title>
        <authorList>
            <person name="Chi W.-J."/>
            <person name="Kim J.H."/>
        </authorList>
    </citation>
    <scope>NUCLEOTIDE SEQUENCE [LARGE SCALE GENOMIC DNA]</scope>
    <source>
        <strain evidence="6 7">DOK2-8</strain>
    </source>
</reference>